<feature type="region of interest" description="Disordered" evidence="1">
    <location>
        <begin position="59"/>
        <end position="79"/>
    </location>
</feature>
<dbReference type="PANTHER" id="PTHR31066:SF10">
    <property type="entry name" value="OCTICOSAPEPTIDE_PHOX_BEM1P FAMILY PROTEIN"/>
    <property type="match status" value="1"/>
</dbReference>
<dbReference type="EMBL" id="JAGFBR010000018">
    <property type="protein sequence ID" value="KAH0449649.1"/>
    <property type="molecule type" value="Genomic_DNA"/>
</dbReference>
<evidence type="ECO:0000256" key="1">
    <source>
        <dbReference type="SAM" id="MobiDB-lite"/>
    </source>
</evidence>
<dbReference type="Gene3D" id="3.10.20.90">
    <property type="entry name" value="Phosphatidylinositol 3-kinase Catalytic Subunit, Chain A, domain 1"/>
    <property type="match status" value="1"/>
</dbReference>
<feature type="compositionally biased region" description="Low complexity" evidence="1">
    <location>
        <begin position="62"/>
        <end position="79"/>
    </location>
</feature>
<dbReference type="InterPro" id="IPR000270">
    <property type="entry name" value="PB1_dom"/>
</dbReference>
<accession>A0AAV7G0M2</accession>
<comment type="caution">
    <text evidence="3">The sequence shown here is derived from an EMBL/GenBank/DDBJ whole genome shotgun (WGS) entry which is preliminary data.</text>
</comment>
<protein>
    <recommendedName>
        <fullName evidence="2">PB1 domain-containing protein</fullName>
    </recommendedName>
</protein>
<evidence type="ECO:0000259" key="2">
    <source>
        <dbReference type="SMART" id="SM00666"/>
    </source>
</evidence>
<organism evidence="3 4">
    <name type="scientific">Dendrobium chrysotoxum</name>
    <name type="common">Orchid</name>
    <dbReference type="NCBI Taxonomy" id="161865"/>
    <lineage>
        <taxon>Eukaryota</taxon>
        <taxon>Viridiplantae</taxon>
        <taxon>Streptophyta</taxon>
        <taxon>Embryophyta</taxon>
        <taxon>Tracheophyta</taxon>
        <taxon>Spermatophyta</taxon>
        <taxon>Magnoliopsida</taxon>
        <taxon>Liliopsida</taxon>
        <taxon>Asparagales</taxon>
        <taxon>Orchidaceae</taxon>
        <taxon>Epidendroideae</taxon>
        <taxon>Malaxideae</taxon>
        <taxon>Dendrobiinae</taxon>
        <taxon>Dendrobium</taxon>
    </lineage>
</organism>
<dbReference type="SUPFAM" id="SSF54277">
    <property type="entry name" value="CAD &amp; PB1 domains"/>
    <property type="match status" value="1"/>
</dbReference>
<dbReference type="Proteomes" id="UP000775213">
    <property type="component" value="Unassembled WGS sequence"/>
</dbReference>
<keyword evidence="4" id="KW-1185">Reference proteome</keyword>
<feature type="region of interest" description="Disordered" evidence="1">
    <location>
        <begin position="219"/>
        <end position="241"/>
    </location>
</feature>
<dbReference type="SMART" id="SM00666">
    <property type="entry name" value="PB1"/>
    <property type="match status" value="1"/>
</dbReference>
<evidence type="ECO:0000313" key="3">
    <source>
        <dbReference type="EMBL" id="KAH0449649.1"/>
    </source>
</evidence>
<reference evidence="3 4" key="1">
    <citation type="journal article" date="2021" name="Hortic Res">
        <title>Chromosome-scale assembly of the Dendrobium chrysotoxum genome enhances the understanding of orchid evolution.</title>
        <authorList>
            <person name="Zhang Y."/>
            <person name="Zhang G.Q."/>
            <person name="Zhang D."/>
            <person name="Liu X.D."/>
            <person name="Xu X.Y."/>
            <person name="Sun W.H."/>
            <person name="Yu X."/>
            <person name="Zhu X."/>
            <person name="Wang Z.W."/>
            <person name="Zhao X."/>
            <person name="Zhong W.Y."/>
            <person name="Chen H."/>
            <person name="Yin W.L."/>
            <person name="Huang T."/>
            <person name="Niu S.C."/>
            <person name="Liu Z.J."/>
        </authorList>
    </citation>
    <scope>NUCLEOTIDE SEQUENCE [LARGE SCALE GENOMIC DNA]</scope>
    <source>
        <strain evidence="3">Lindl</strain>
    </source>
</reference>
<evidence type="ECO:0000313" key="4">
    <source>
        <dbReference type="Proteomes" id="UP000775213"/>
    </source>
</evidence>
<dbReference type="AlphaFoldDB" id="A0AAV7G0M2"/>
<sequence length="298" mass="32307">MNRLEAAAKANLKSSSSALAPSLELFLLLTEHHSRIAETQNSPAAKSWWEPRLTRPLPAPPSVRSMTSVPSSSAAPSNSSAATAAVSCPVTLTLNSGMLAARHASSRSIAPSPFQVRILFLEVIRSCYKTLASILFSGCFIRICDGGFDLGTELQMKMGQMCGWNAVNLRCQLPTEDLDALVSITSDEDLANLIEEYDLASRDRQIPLKIRAFLHPTPLKSPKSANPAPIPASVKGKSPLRNPNHAVANRCMGQIASPARLSVRSGNSGGRHWFPGHQAYEIPAAPYRHLIHHGNYWQ</sequence>
<proteinExistence type="predicted"/>
<dbReference type="Pfam" id="PF00564">
    <property type="entry name" value="PB1"/>
    <property type="match status" value="1"/>
</dbReference>
<name>A0AAV7G0M2_DENCH</name>
<dbReference type="PANTHER" id="PTHR31066">
    <property type="entry name" value="OS05G0427100 PROTEIN-RELATED"/>
    <property type="match status" value="1"/>
</dbReference>
<dbReference type="InterPro" id="IPR053198">
    <property type="entry name" value="Gynoecium_Dev_Regulator"/>
</dbReference>
<gene>
    <name evidence="3" type="ORF">IEQ34_020341</name>
</gene>
<feature type="domain" description="PB1" evidence="2">
    <location>
        <begin position="133"/>
        <end position="217"/>
    </location>
</feature>